<gene>
    <name evidence="2" type="ORF">VTK73DRAFT_2457</name>
</gene>
<organism evidence="2 3">
    <name type="scientific">Phialemonium thermophilum</name>
    <dbReference type="NCBI Taxonomy" id="223376"/>
    <lineage>
        <taxon>Eukaryota</taxon>
        <taxon>Fungi</taxon>
        <taxon>Dikarya</taxon>
        <taxon>Ascomycota</taxon>
        <taxon>Pezizomycotina</taxon>
        <taxon>Sordariomycetes</taxon>
        <taxon>Sordariomycetidae</taxon>
        <taxon>Cephalothecales</taxon>
        <taxon>Cephalothecaceae</taxon>
        <taxon>Phialemonium</taxon>
    </lineage>
</organism>
<evidence type="ECO:0000313" key="2">
    <source>
        <dbReference type="EMBL" id="KAL1844471.1"/>
    </source>
</evidence>
<dbReference type="EMBL" id="JAZHXJ010001689">
    <property type="protein sequence ID" value="KAL1844471.1"/>
    <property type="molecule type" value="Genomic_DNA"/>
</dbReference>
<accession>A0ABR3VS29</accession>
<comment type="caution">
    <text evidence="2">The sequence shown here is derived from an EMBL/GenBank/DDBJ whole genome shotgun (WGS) entry which is preliminary data.</text>
</comment>
<reference evidence="2 3" key="1">
    <citation type="journal article" date="2024" name="Commun. Biol.">
        <title>Comparative genomic analysis of thermophilic fungi reveals convergent evolutionary adaptations and gene losses.</title>
        <authorList>
            <person name="Steindorff A.S."/>
            <person name="Aguilar-Pontes M.V."/>
            <person name="Robinson A.J."/>
            <person name="Andreopoulos B."/>
            <person name="LaButti K."/>
            <person name="Kuo A."/>
            <person name="Mondo S."/>
            <person name="Riley R."/>
            <person name="Otillar R."/>
            <person name="Haridas S."/>
            <person name="Lipzen A."/>
            <person name="Grimwood J."/>
            <person name="Schmutz J."/>
            <person name="Clum A."/>
            <person name="Reid I.D."/>
            <person name="Moisan M.C."/>
            <person name="Butler G."/>
            <person name="Nguyen T.T.M."/>
            <person name="Dewar K."/>
            <person name="Conant G."/>
            <person name="Drula E."/>
            <person name="Henrissat B."/>
            <person name="Hansel C."/>
            <person name="Singer S."/>
            <person name="Hutchinson M.I."/>
            <person name="de Vries R.P."/>
            <person name="Natvig D.O."/>
            <person name="Powell A.J."/>
            <person name="Tsang A."/>
            <person name="Grigoriev I.V."/>
        </authorList>
    </citation>
    <scope>NUCLEOTIDE SEQUENCE [LARGE SCALE GENOMIC DNA]</scope>
    <source>
        <strain evidence="2 3">ATCC 24622</strain>
    </source>
</reference>
<evidence type="ECO:0000256" key="1">
    <source>
        <dbReference type="SAM" id="MobiDB-lite"/>
    </source>
</evidence>
<proteinExistence type="predicted"/>
<feature type="region of interest" description="Disordered" evidence="1">
    <location>
        <begin position="1"/>
        <end position="70"/>
    </location>
</feature>
<sequence length="203" mass="22130">MAGKMPSPVPSSSHRKTFHLPRPLYPSEVCRKQMPSSLPNRPREAARGLPMPRRRSCFPRSGSLSTSNPGRPWPMVSSFARYGPSSTAPCRCRRCTAGAFATELCSSTRSWWKGCLSWSGGMGNCQRSRRPKGSLAVQADAYTACLGSVNRGNILVAREGEGPPSVAAVVSWGQSDWYTASWAFYKGRQTIGGGDPFERCHSI</sequence>
<dbReference type="Proteomes" id="UP001586593">
    <property type="component" value="Unassembled WGS sequence"/>
</dbReference>
<protein>
    <submittedName>
        <fullName evidence="2">Uncharacterized protein</fullName>
    </submittedName>
</protein>
<keyword evidence="3" id="KW-1185">Reference proteome</keyword>
<name>A0ABR3VS29_9PEZI</name>
<evidence type="ECO:0000313" key="3">
    <source>
        <dbReference type="Proteomes" id="UP001586593"/>
    </source>
</evidence>